<feature type="domain" description="Carboxylesterase type B" evidence="4">
    <location>
        <begin position="32"/>
        <end position="518"/>
    </location>
</feature>
<comment type="caution">
    <text evidence="5">The sequence shown here is derived from an EMBL/GenBank/DDBJ whole genome shotgun (WGS) entry which is preliminary data.</text>
</comment>
<feature type="chain" id="PRO_5039757518" description="Carboxylic ester hydrolase" evidence="3">
    <location>
        <begin position="21"/>
        <end position="521"/>
    </location>
</feature>
<dbReference type="OrthoDB" id="3199405at2"/>
<organism evidence="5 6">
    <name type="scientific">Kribbella caucasensis</name>
    <dbReference type="NCBI Taxonomy" id="2512215"/>
    <lineage>
        <taxon>Bacteria</taxon>
        <taxon>Bacillati</taxon>
        <taxon>Actinomycetota</taxon>
        <taxon>Actinomycetes</taxon>
        <taxon>Propionibacteriales</taxon>
        <taxon>Kribbellaceae</taxon>
        <taxon>Kribbella</taxon>
    </lineage>
</organism>
<dbReference type="InterPro" id="IPR050309">
    <property type="entry name" value="Type-B_Carboxylest/Lipase"/>
</dbReference>
<accession>A0A4V3CAH7</accession>
<evidence type="ECO:0000313" key="5">
    <source>
        <dbReference type="EMBL" id="TDO50698.1"/>
    </source>
</evidence>
<dbReference type="GO" id="GO:0016787">
    <property type="term" value="F:hydrolase activity"/>
    <property type="evidence" value="ECO:0007669"/>
    <property type="project" value="UniProtKB-KW"/>
</dbReference>
<protein>
    <recommendedName>
        <fullName evidence="3">Carboxylic ester hydrolase</fullName>
        <ecNumber evidence="3">3.1.1.-</ecNumber>
    </recommendedName>
</protein>
<keyword evidence="6" id="KW-1185">Reference proteome</keyword>
<dbReference type="EMBL" id="SNWQ01000004">
    <property type="protein sequence ID" value="TDO50698.1"/>
    <property type="molecule type" value="Genomic_DNA"/>
</dbReference>
<keyword evidence="3" id="KW-0732">Signal</keyword>
<evidence type="ECO:0000256" key="1">
    <source>
        <dbReference type="ARBA" id="ARBA00005964"/>
    </source>
</evidence>
<gene>
    <name evidence="5" type="ORF">EV643_104191</name>
</gene>
<dbReference type="AlphaFoldDB" id="A0A4V3CAH7"/>
<dbReference type="Pfam" id="PF00135">
    <property type="entry name" value="COesterase"/>
    <property type="match status" value="1"/>
</dbReference>
<proteinExistence type="inferred from homology"/>
<dbReference type="InterPro" id="IPR019826">
    <property type="entry name" value="Carboxylesterase_B_AS"/>
</dbReference>
<dbReference type="Gene3D" id="3.40.50.1820">
    <property type="entry name" value="alpha/beta hydrolase"/>
    <property type="match status" value="1"/>
</dbReference>
<dbReference type="PANTHER" id="PTHR11559">
    <property type="entry name" value="CARBOXYLESTERASE"/>
    <property type="match status" value="1"/>
</dbReference>
<dbReference type="SUPFAM" id="SSF53474">
    <property type="entry name" value="alpha/beta-Hydrolases"/>
    <property type="match status" value="1"/>
</dbReference>
<keyword evidence="2 3" id="KW-0378">Hydrolase</keyword>
<comment type="similarity">
    <text evidence="1 3">Belongs to the type-B carboxylesterase/lipase family.</text>
</comment>
<evidence type="ECO:0000313" key="6">
    <source>
        <dbReference type="Proteomes" id="UP000295388"/>
    </source>
</evidence>
<dbReference type="PROSITE" id="PS00122">
    <property type="entry name" value="CARBOXYLESTERASE_B_1"/>
    <property type="match status" value="1"/>
</dbReference>
<evidence type="ECO:0000259" key="4">
    <source>
        <dbReference type="Pfam" id="PF00135"/>
    </source>
</evidence>
<dbReference type="Proteomes" id="UP000295388">
    <property type="component" value="Unassembled WGS sequence"/>
</dbReference>
<name>A0A4V3CAH7_9ACTN</name>
<sequence length="521" mass="55860">MRRIGSVLSVLVLVSALGTAAVLPAAASPPREVVATDAGKVRGETVDGIRVFEGIPYAAPPVGERRWRVPDRAAPWPGVRDATSPGPICPQLGWSESGSPVVSGSEDCLSLNVWTPVDASSAPVLVFVHGGGFTTGAGSLYDPSAMVARGNVVVAVNYRLGALGFLDHPGLRDPGAGNFGLADQQAALRWVQRNAVAFGGDPRRVTLWGESAGGFSTCAQLVSPGARGLFQQAIVQSAPCLNDFVPQSTAERRGLKTAADLGCADPRTAVECLRNKPFQELTGLNEDPTVVNRKVADRPWLPVTGTWALPFQPSVAHRLGLAADVPIIHGGTKDEARSFVGSRYDDSGNPLTAEQYPVVVRDMYGERAARKILAEYPLTAYPTPSLAFAQILTDEGKLVGACSQLPADDLMKRGAPVYAYEFAEPRTQQPGEFPYGAHHGVDIRYFFDSTNPGPWTPPPLTPEQEQLADRLLDQWTTFARTGSPGAGWTEYEKDVVRSISVARTAPIDLRVEHRCDFWESI</sequence>
<reference evidence="5 6" key="1">
    <citation type="submission" date="2019-03" db="EMBL/GenBank/DDBJ databases">
        <title>Genomic Encyclopedia of Type Strains, Phase III (KMG-III): the genomes of soil and plant-associated and newly described type strains.</title>
        <authorList>
            <person name="Whitman W."/>
        </authorList>
    </citation>
    <scope>NUCLEOTIDE SEQUENCE [LARGE SCALE GENOMIC DNA]</scope>
    <source>
        <strain evidence="5 6">VKM Ac-2527</strain>
    </source>
</reference>
<dbReference type="InterPro" id="IPR002018">
    <property type="entry name" value="CarbesteraseB"/>
</dbReference>
<evidence type="ECO:0000256" key="3">
    <source>
        <dbReference type="RuleBase" id="RU361235"/>
    </source>
</evidence>
<feature type="signal peptide" evidence="3">
    <location>
        <begin position="1"/>
        <end position="20"/>
    </location>
</feature>
<dbReference type="InterPro" id="IPR029058">
    <property type="entry name" value="AB_hydrolase_fold"/>
</dbReference>
<evidence type="ECO:0000256" key="2">
    <source>
        <dbReference type="ARBA" id="ARBA00022801"/>
    </source>
</evidence>
<dbReference type="EC" id="3.1.1.-" evidence="3"/>
<dbReference type="RefSeq" id="WP_133799890.1">
    <property type="nucleotide sequence ID" value="NZ_SNWQ01000004.1"/>
</dbReference>